<comment type="caution">
    <text evidence="1">The sequence shown here is derived from an EMBL/GenBank/DDBJ whole genome shotgun (WGS) entry which is preliminary data.</text>
</comment>
<dbReference type="PANTHER" id="PTHR46018:SF2">
    <property type="entry name" value="ZINC PHOSPHODIESTERASE ELAC PROTEIN 1"/>
    <property type="match status" value="1"/>
</dbReference>
<keyword evidence="2" id="KW-1185">Reference proteome</keyword>
<dbReference type="PANTHER" id="PTHR46018">
    <property type="entry name" value="ZINC PHOSPHODIESTERASE ELAC PROTEIN 1"/>
    <property type="match status" value="1"/>
</dbReference>
<evidence type="ECO:0000313" key="2">
    <source>
        <dbReference type="Proteomes" id="UP001497497"/>
    </source>
</evidence>
<dbReference type="InterPro" id="IPR036866">
    <property type="entry name" value="RibonucZ/Hydroxyglut_hydro"/>
</dbReference>
<organism evidence="1 2">
    <name type="scientific">Lymnaea stagnalis</name>
    <name type="common">Great pond snail</name>
    <name type="synonym">Helix stagnalis</name>
    <dbReference type="NCBI Taxonomy" id="6523"/>
    <lineage>
        <taxon>Eukaryota</taxon>
        <taxon>Metazoa</taxon>
        <taxon>Spiralia</taxon>
        <taxon>Lophotrochozoa</taxon>
        <taxon>Mollusca</taxon>
        <taxon>Gastropoda</taxon>
        <taxon>Heterobranchia</taxon>
        <taxon>Euthyneura</taxon>
        <taxon>Panpulmonata</taxon>
        <taxon>Hygrophila</taxon>
        <taxon>Lymnaeoidea</taxon>
        <taxon>Lymnaeidae</taxon>
        <taxon>Lymnaea</taxon>
    </lineage>
</organism>
<reference evidence="1 2" key="1">
    <citation type="submission" date="2024-04" db="EMBL/GenBank/DDBJ databases">
        <authorList>
            <consortium name="Genoscope - CEA"/>
            <person name="William W."/>
        </authorList>
    </citation>
    <scope>NUCLEOTIDE SEQUENCE [LARGE SCALE GENOMIC DNA]</scope>
</reference>
<dbReference type="EMBL" id="CAXITT010003365">
    <property type="protein sequence ID" value="CAL1549056.1"/>
    <property type="molecule type" value="Genomic_DNA"/>
</dbReference>
<dbReference type="CDD" id="cd16272">
    <property type="entry name" value="RNaseZ_MBL-fold"/>
    <property type="match status" value="1"/>
</dbReference>
<dbReference type="Pfam" id="PF23023">
    <property type="entry name" value="Anti-Pycsar_Apyc1"/>
    <property type="match status" value="1"/>
</dbReference>
<feature type="non-terminal residue" evidence="1">
    <location>
        <position position="101"/>
    </location>
</feature>
<dbReference type="Gene3D" id="3.60.15.10">
    <property type="entry name" value="Ribonuclease Z/Hydroxyacylglutathione hydrolase-like"/>
    <property type="match status" value="1"/>
</dbReference>
<dbReference type="Proteomes" id="UP001497497">
    <property type="component" value="Unassembled WGS sequence"/>
</dbReference>
<protein>
    <recommendedName>
        <fullName evidence="3">Metallo-beta-lactamase domain-containing protein</fullName>
    </recommendedName>
</protein>
<sequence>MKFTVLGAGTSVPHAERSSSGYWVETEKGSVLLDCSASAVHRMAQEKLDWANLDAIWISHFHLDHIGGLAPFLFGTKYAIETQNREKPLKIFGPKGLRKVV</sequence>
<evidence type="ECO:0008006" key="3">
    <source>
        <dbReference type="Google" id="ProtNLM"/>
    </source>
</evidence>
<dbReference type="GO" id="GO:0042781">
    <property type="term" value="F:3'-tRNA processing endoribonuclease activity"/>
    <property type="evidence" value="ECO:0007669"/>
    <property type="project" value="TreeGrafter"/>
</dbReference>
<name>A0AAV2IS14_LYMST</name>
<proteinExistence type="predicted"/>
<dbReference type="SUPFAM" id="SSF56281">
    <property type="entry name" value="Metallo-hydrolase/oxidoreductase"/>
    <property type="match status" value="1"/>
</dbReference>
<evidence type="ECO:0000313" key="1">
    <source>
        <dbReference type="EMBL" id="CAL1549056.1"/>
    </source>
</evidence>
<dbReference type="AlphaFoldDB" id="A0AAV2IS14"/>
<accession>A0AAV2IS14</accession>
<gene>
    <name evidence="1" type="ORF">GSLYS_00022373001</name>
</gene>